<dbReference type="EMBL" id="CP162551">
    <property type="protein sequence ID" value="XDI37607.1"/>
    <property type="molecule type" value="Genomic_DNA"/>
</dbReference>
<organism evidence="2">
    <name type="scientific">Alkalihalophilus sp. As8PL</name>
    <dbReference type="NCBI Taxonomy" id="3237103"/>
    <lineage>
        <taxon>Bacteria</taxon>
        <taxon>Bacillati</taxon>
        <taxon>Bacillota</taxon>
        <taxon>Bacilli</taxon>
        <taxon>Bacillales</taxon>
        <taxon>Bacillaceae</taxon>
        <taxon>Alkalihalophilus</taxon>
    </lineage>
</organism>
<feature type="transmembrane region" description="Helical" evidence="1">
    <location>
        <begin position="30"/>
        <end position="49"/>
    </location>
</feature>
<accession>A0AB39BUU9</accession>
<evidence type="ECO:0008006" key="3">
    <source>
        <dbReference type="Google" id="ProtNLM"/>
    </source>
</evidence>
<gene>
    <name evidence="2" type="ORF">AB3N04_04630</name>
</gene>
<protein>
    <recommendedName>
        <fullName evidence="3">TMhelix containing protein</fullName>
    </recommendedName>
</protein>
<keyword evidence="1" id="KW-0472">Membrane</keyword>
<evidence type="ECO:0000256" key="1">
    <source>
        <dbReference type="SAM" id="Phobius"/>
    </source>
</evidence>
<keyword evidence="1" id="KW-0812">Transmembrane</keyword>
<sequence>MMMWLITIGVAAYTAYYARIYFLEGNKVGGVAVGGLALFVLCSPFADLFL</sequence>
<proteinExistence type="predicted"/>
<keyword evidence="1" id="KW-1133">Transmembrane helix</keyword>
<evidence type="ECO:0000313" key="2">
    <source>
        <dbReference type="EMBL" id="XDI37607.1"/>
    </source>
</evidence>
<reference evidence="2" key="1">
    <citation type="submission" date="2024-07" db="EMBL/GenBank/DDBJ databases">
        <title>Identification and characteristics of an arsenic-resistant bacterial isolate, which belongs to a novel species.</title>
        <authorList>
            <person name="Juszczyk A."/>
            <person name="Kowalczyk A."/>
            <person name="Was K."/>
            <person name="Kosowicz W."/>
            <person name="Budzyn A."/>
            <person name="Latowski D."/>
        </authorList>
    </citation>
    <scope>NUCLEOTIDE SEQUENCE</scope>
    <source>
        <strain evidence="2">As8PL</strain>
    </source>
</reference>
<dbReference type="AlphaFoldDB" id="A0AB39BUU9"/>
<name>A0AB39BUU9_9BACI</name>
<dbReference type="RefSeq" id="WP_368504938.1">
    <property type="nucleotide sequence ID" value="NZ_CP162551.1"/>
</dbReference>